<feature type="transmembrane region" description="Helical" evidence="1">
    <location>
        <begin position="122"/>
        <end position="145"/>
    </location>
</feature>
<organism evidence="2 3">
    <name type="scientific">Sphingomonas quercus</name>
    <dbReference type="NCBI Taxonomy" id="2842451"/>
    <lineage>
        <taxon>Bacteria</taxon>
        <taxon>Pseudomonadati</taxon>
        <taxon>Pseudomonadota</taxon>
        <taxon>Alphaproteobacteria</taxon>
        <taxon>Sphingomonadales</taxon>
        <taxon>Sphingomonadaceae</taxon>
        <taxon>Sphingomonas</taxon>
    </lineage>
</organism>
<dbReference type="EMBL" id="JAHKRT010000004">
    <property type="protein sequence ID" value="MBU3077959.1"/>
    <property type="molecule type" value="Genomic_DNA"/>
</dbReference>
<feature type="transmembrane region" description="Helical" evidence="1">
    <location>
        <begin position="24"/>
        <end position="42"/>
    </location>
</feature>
<keyword evidence="1" id="KW-0812">Transmembrane</keyword>
<keyword evidence="3" id="KW-1185">Reference proteome</keyword>
<evidence type="ECO:0000313" key="3">
    <source>
        <dbReference type="Proteomes" id="UP000776276"/>
    </source>
</evidence>
<protein>
    <submittedName>
        <fullName evidence="2">DUF1109 domain-containing protein</fullName>
    </submittedName>
</protein>
<keyword evidence="1" id="KW-0472">Membrane</keyword>
<proteinExistence type="predicted"/>
<evidence type="ECO:0000313" key="2">
    <source>
        <dbReference type="EMBL" id="MBU3077959.1"/>
    </source>
</evidence>
<dbReference type="Proteomes" id="UP000776276">
    <property type="component" value="Unassembled WGS sequence"/>
</dbReference>
<reference evidence="2 3" key="1">
    <citation type="submission" date="2021-06" db="EMBL/GenBank/DDBJ databases">
        <title>Sphingomonas sp. XMGL2, whole genome shotgun sequencing project.</title>
        <authorList>
            <person name="Zhao G."/>
            <person name="Shen L."/>
        </authorList>
    </citation>
    <scope>NUCLEOTIDE SEQUENCE [LARGE SCALE GENOMIC DNA]</scope>
    <source>
        <strain evidence="2 3">XMGL2</strain>
    </source>
</reference>
<sequence length="209" mass="21253">MVDHDRLIDALSMTAQPVRRISPAWARALMWMPVALLLGYLFTRPLHRAALDWSAPNAGIAIAGILLSLALGAGALVAAFTVSVAGSAARLRGGMMAAFAAWLVCAALAIGASAHPAGKLGQGSYCFTFILVAGLPMIGAVLLALRRTRSLAPLRSLALAGGGIGFLSFGLLGFCHPVGMSAVDFAMHLAAALALAIVTVALGRAAVAA</sequence>
<gene>
    <name evidence="2" type="ORF">KOF26_08790</name>
</gene>
<feature type="transmembrane region" description="Helical" evidence="1">
    <location>
        <begin position="97"/>
        <end position="116"/>
    </location>
</feature>
<feature type="transmembrane region" description="Helical" evidence="1">
    <location>
        <begin position="157"/>
        <end position="179"/>
    </location>
</feature>
<name>A0ABS6BIF0_9SPHN</name>
<evidence type="ECO:0000256" key="1">
    <source>
        <dbReference type="SAM" id="Phobius"/>
    </source>
</evidence>
<accession>A0ABS6BIF0</accession>
<keyword evidence="1" id="KW-1133">Transmembrane helix</keyword>
<feature type="transmembrane region" description="Helical" evidence="1">
    <location>
        <begin position="185"/>
        <end position="207"/>
    </location>
</feature>
<comment type="caution">
    <text evidence="2">The sequence shown here is derived from an EMBL/GenBank/DDBJ whole genome shotgun (WGS) entry which is preliminary data.</text>
</comment>
<feature type="transmembrane region" description="Helical" evidence="1">
    <location>
        <begin position="62"/>
        <end position="85"/>
    </location>
</feature>